<proteinExistence type="predicted"/>
<evidence type="ECO:0000313" key="3">
    <source>
        <dbReference type="Proteomes" id="UP000001072"/>
    </source>
</evidence>
<accession>F4R5Z6</accession>
<dbReference type="GeneID" id="18935171"/>
<evidence type="ECO:0000256" key="1">
    <source>
        <dbReference type="SAM" id="MobiDB-lite"/>
    </source>
</evidence>
<protein>
    <submittedName>
        <fullName evidence="2">Uncharacterized protein</fullName>
    </submittedName>
</protein>
<keyword evidence="3" id="KW-1185">Reference proteome</keyword>
<dbReference type="RefSeq" id="XP_007404544.1">
    <property type="nucleotide sequence ID" value="XM_007404482.1"/>
</dbReference>
<feature type="compositionally biased region" description="Polar residues" evidence="1">
    <location>
        <begin position="227"/>
        <end position="250"/>
    </location>
</feature>
<dbReference type="eggNOG" id="ENOG502SG49">
    <property type="taxonomic scope" value="Eukaryota"/>
</dbReference>
<dbReference type="HOGENOM" id="CLU_494430_0_0_1"/>
<dbReference type="EMBL" id="GL883091">
    <property type="protein sequence ID" value="EGG12169.1"/>
    <property type="molecule type" value="Genomic_DNA"/>
</dbReference>
<dbReference type="AlphaFoldDB" id="F4R5Z6"/>
<reference evidence="3" key="1">
    <citation type="journal article" date="2011" name="Proc. Natl. Acad. Sci. U.S.A.">
        <title>Obligate biotrophy features unraveled by the genomic analysis of rust fungi.</title>
        <authorList>
            <person name="Duplessis S."/>
            <person name="Cuomo C.A."/>
            <person name="Lin Y.-C."/>
            <person name="Aerts A."/>
            <person name="Tisserant E."/>
            <person name="Veneault-Fourrey C."/>
            <person name="Joly D.L."/>
            <person name="Hacquard S."/>
            <person name="Amselem J."/>
            <person name="Cantarel B.L."/>
            <person name="Chiu R."/>
            <person name="Coutinho P.M."/>
            <person name="Feau N."/>
            <person name="Field M."/>
            <person name="Frey P."/>
            <person name="Gelhaye E."/>
            <person name="Goldberg J."/>
            <person name="Grabherr M.G."/>
            <person name="Kodira C.D."/>
            <person name="Kohler A."/>
            <person name="Kuees U."/>
            <person name="Lindquist E.A."/>
            <person name="Lucas S.M."/>
            <person name="Mago R."/>
            <person name="Mauceli E."/>
            <person name="Morin E."/>
            <person name="Murat C."/>
            <person name="Pangilinan J.L."/>
            <person name="Park R."/>
            <person name="Pearson M."/>
            <person name="Quesneville H."/>
            <person name="Rouhier N."/>
            <person name="Sakthikumar S."/>
            <person name="Salamov A.A."/>
            <person name="Schmutz J."/>
            <person name="Selles B."/>
            <person name="Shapiro H."/>
            <person name="Tanguay P."/>
            <person name="Tuskan G.A."/>
            <person name="Henrissat B."/>
            <person name="Van de Peer Y."/>
            <person name="Rouze P."/>
            <person name="Ellis J.G."/>
            <person name="Dodds P.N."/>
            <person name="Schein J.E."/>
            <person name="Zhong S."/>
            <person name="Hamelin R.C."/>
            <person name="Grigoriev I.V."/>
            <person name="Szabo L.J."/>
            <person name="Martin F."/>
        </authorList>
    </citation>
    <scope>NUCLEOTIDE SEQUENCE [LARGE SCALE GENOMIC DNA]</scope>
    <source>
        <strain evidence="3">98AG31 / pathotype 3-4-7</strain>
    </source>
</reference>
<feature type="region of interest" description="Disordered" evidence="1">
    <location>
        <begin position="122"/>
        <end position="151"/>
    </location>
</feature>
<feature type="region of interest" description="Disordered" evidence="1">
    <location>
        <begin position="173"/>
        <end position="198"/>
    </location>
</feature>
<organism evidence="3">
    <name type="scientific">Melampsora larici-populina (strain 98AG31 / pathotype 3-4-7)</name>
    <name type="common">Poplar leaf rust fungus</name>
    <dbReference type="NCBI Taxonomy" id="747676"/>
    <lineage>
        <taxon>Eukaryota</taxon>
        <taxon>Fungi</taxon>
        <taxon>Dikarya</taxon>
        <taxon>Basidiomycota</taxon>
        <taxon>Pucciniomycotina</taxon>
        <taxon>Pucciniomycetes</taxon>
        <taxon>Pucciniales</taxon>
        <taxon>Melampsoraceae</taxon>
        <taxon>Melampsora</taxon>
    </lineage>
</organism>
<feature type="compositionally biased region" description="Low complexity" evidence="1">
    <location>
        <begin position="386"/>
        <end position="395"/>
    </location>
</feature>
<name>F4R5Z6_MELLP</name>
<dbReference type="VEuPathDB" id="FungiDB:MELLADRAFT_89382"/>
<gene>
    <name evidence="2" type="ORF">MELLADRAFT_89382</name>
</gene>
<feature type="compositionally biased region" description="Low complexity" evidence="1">
    <location>
        <begin position="260"/>
        <end position="270"/>
    </location>
</feature>
<dbReference type="InParanoid" id="F4R5Z6"/>
<dbReference type="Proteomes" id="UP000001072">
    <property type="component" value="Unassembled WGS sequence"/>
</dbReference>
<feature type="region of interest" description="Disordered" evidence="1">
    <location>
        <begin position="350"/>
        <end position="582"/>
    </location>
</feature>
<feature type="region of interest" description="Disordered" evidence="1">
    <location>
        <begin position="227"/>
        <end position="304"/>
    </location>
</feature>
<feature type="compositionally biased region" description="Basic residues" evidence="1">
    <location>
        <begin position="556"/>
        <end position="567"/>
    </location>
</feature>
<dbReference type="OrthoDB" id="2507814at2759"/>
<sequence>MTSSRSISLHESALSPQEFETYRDFITKFDQFSLPRGGQVRFAEAAEFLRRWFPFETEKEDEIRSFFPQKLQLGQMDQGCVLALLRLLSHLQNRSSLSEPVRGSSLYRDLIFIQTKPLQALSNSNEPSASVSPLSRANSHSSNPFRSADASQQANFLEEPLVCSPPILSARHRSFGSFEPPRPTSPPKRPNKMVQSLSAESINTSTSIQGNAQLEPSIKLSANPFKQTSLSNTSRSISNTHGPPSSSQDLVSPPVPPRPSASLPVRSSSRIAPRSDEDQIITSQSHHTPPLPPPKHHTQHHQAKLVDNSIEENSRPASPSKCSPAQFPKLRINSRVGQSNAAVPISKCFSLPSETANPTRKTISGETSHRPTSGRPGGSSAGADNSVSPFPSRSSGPPPVPSSSTKVRKPSSARQREPSTQTFEGGIQPGSMKESDLPPPLAHKSSLLRSQTLNHHQKSAPPLPPPRKRPESLQIHNPHSVPLDQLASLTTPGKSLEAPRGTLRSLPSRPGDSGSKLLDVPVKTQKMRTVSHDLSHNLPSDSPPELDDESAEAANHRRRSISLHGRRGAVPPTSAGAPTNRTTISHHLKYIKGIELLKADGRELVKDVKEGWESRHGRREERVGLMDKGGDGRGSHLPRVVNKNWLNDHHQKNHWSGSSIDLDEADHLTSHLDETSNPEEGWSRLD</sequence>
<dbReference type="KEGG" id="mlr:MELLADRAFT_89382"/>
<feature type="compositionally biased region" description="Polar residues" evidence="1">
    <location>
        <begin position="352"/>
        <end position="366"/>
    </location>
</feature>
<feature type="compositionally biased region" description="Basic residues" evidence="1">
    <location>
        <begin position="294"/>
        <end position="303"/>
    </location>
</feature>
<evidence type="ECO:0000313" key="2">
    <source>
        <dbReference type="EMBL" id="EGG12169.1"/>
    </source>
</evidence>